<reference evidence="1" key="1">
    <citation type="submission" date="2020-01" db="EMBL/GenBank/DDBJ databases">
        <authorList>
            <consortium name="DOE Joint Genome Institute"/>
            <person name="Haridas S."/>
            <person name="Albert R."/>
            <person name="Binder M."/>
            <person name="Bloem J."/>
            <person name="Labutti K."/>
            <person name="Salamov A."/>
            <person name="Andreopoulos B."/>
            <person name="Baker S.E."/>
            <person name="Barry K."/>
            <person name="Bills G."/>
            <person name="Bluhm B.H."/>
            <person name="Cannon C."/>
            <person name="Castanera R."/>
            <person name="Culley D.E."/>
            <person name="Daum C."/>
            <person name="Ezra D."/>
            <person name="Gonzalez J.B."/>
            <person name="Henrissat B."/>
            <person name="Kuo A."/>
            <person name="Liang C."/>
            <person name="Lipzen A."/>
            <person name="Lutzoni F."/>
            <person name="Magnuson J."/>
            <person name="Mondo S."/>
            <person name="Nolan M."/>
            <person name="Ohm R."/>
            <person name="Pangilinan J."/>
            <person name="Park H.-J."/>
            <person name="Ramirez L."/>
            <person name="Alfaro M."/>
            <person name="Sun H."/>
            <person name="Tritt A."/>
            <person name="Yoshinaga Y."/>
            <person name="Zwiers L.-H."/>
            <person name="Turgeon B.G."/>
            <person name="Goodwin S.B."/>
            <person name="Spatafora J.W."/>
            <person name="Crous P.W."/>
            <person name="Grigoriev I.V."/>
        </authorList>
    </citation>
    <scope>NUCLEOTIDE SEQUENCE</scope>
    <source>
        <strain evidence="1">P77</strain>
    </source>
</reference>
<evidence type="ECO:0000313" key="2">
    <source>
        <dbReference type="Proteomes" id="UP000800040"/>
    </source>
</evidence>
<dbReference type="EMBL" id="ML975245">
    <property type="protein sequence ID" value="KAF1839377.1"/>
    <property type="molecule type" value="Genomic_DNA"/>
</dbReference>
<accession>A0A6A5KSZ7</accession>
<keyword evidence="2" id="KW-1185">Reference proteome</keyword>
<name>A0A6A5KSZ7_9PLEO</name>
<protein>
    <submittedName>
        <fullName evidence="1">Uncharacterized protein</fullName>
    </submittedName>
</protein>
<dbReference type="OrthoDB" id="3791698at2759"/>
<gene>
    <name evidence="1" type="ORF">BDW02DRAFT_150323</name>
</gene>
<sequence>MPYCSTCGVRFRGRGSHCVLHTNTYYNNYNYNSDSTNSSGPRFHTDTRPRTRFATNNTSNALVPYPTTTSFNTNTSLAQPLVQTFTTLSHAHAISSLTYSVTPSGAHSLTAAANFDREQCSVCRKWFPDHEKLGYHARDFPVGCEEHGVCLRQEDVQWHGTSERHERCFVRGCASVYRREGGWKSSVIDRHVREWHY</sequence>
<dbReference type="Proteomes" id="UP000800040">
    <property type="component" value="Unassembled WGS sequence"/>
</dbReference>
<organism evidence="1 2">
    <name type="scientific">Decorospora gaudefroyi</name>
    <dbReference type="NCBI Taxonomy" id="184978"/>
    <lineage>
        <taxon>Eukaryota</taxon>
        <taxon>Fungi</taxon>
        <taxon>Dikarya</taxon>
        <taxon>Ascomycota</taxon>
        <taxon>Pezizomycotina</taxon>
        <taxon>Dothideomycetes</taxon>
        <taxon>Pleosporomycetidae</taxon>
        <taxon>Pleosporales</taxon>
        <taxon>Pleosporineae</taxon>
        <taxon>Pleosporaceae</taxon>
        <taxon>Decorospora</taxon>
    </lineage>
</organism>
<proteinExistence type="predicted"/>
<evidence type="ECO:0000313" key="1">
    <source>
        <dbReference type="EMBL" id="KAF1839377.1"/>
    </source>
</evidence>
<dbReference type="AlphaFoldDB" id="A0A6A5KSZ7"/>